<dbReference type="GO" id="GO:0005096">
    <property type="term" value="F:GTPase activator activity"/>
    <property type="evidence" value="ECO:0007669"/>
    <property type="project" value="UniProtKB-KW"/>
</dbReference>
<evidence type="ECO:0000256" key="5">
    <source>
        <dbReference type="ARBA" id="ARBA00022490"/>
    </source>
</evidence>
<feature type="compositionally biased region" description="Basic residues" evidence="6">
    <location>
        <begin position="28"/>
        <end position="37"/>
    </location>
</feature>
<feature type="compositionally biased region" description="Basic and acidic residues" evidence="6">
    <location>
        <begin position="212"/>
        <end position="229"/>
    </location>
</feature>
<feature type="region of interest" description="Disordered" evidence="6">
    <location>
        <begin position="667"/>
        <end position="689"/>
    </location>
</feature>
<feature type="compositionally biased region" description="Low complexity" evidence="6">
    <location>
        <begin position="11"/>
        <end position="27"/>
    </location>
</feature>
<evidence type="ECO:0000259" key="7">
    <source>
        <dbReference type="Pfam" id="PF13890"/>
    </source>
</evidence>
<feature type="compositionally biased region" description="Acidic residues" evidence="6">
    <location>
        <begin position="506"/>
        <end position="522"/>
    </location>
</feature>
<dbReference type="PANTHER" id="PTHR21422">
    <property type="entry name" value="RAB3 GTPASE-ACTIVATING PROTEIN CATALYTIC SUBUNIT"/>
    <property type="match status" value="1"/>
</dbReference>
<feature type="region of interest" description="Disordered" evidence="6">
    <location>
        <begin position="1"/>
        <end position="114"/>
    </location>
</feature>
<name>A0AAD8Y7T4_9STRA</name>
<dbReference type="EMBL" id="JATAAI010000013">
    <property type="protein sequence ID" value="KAK1741384.1"/>
    <property type="molecule type" value="Genomic_DNA"/>
</dbReference>
<comment type="similarity">
    <text evidence="2">Belongs to the Rab3-GAP catalytic subunit family.</text>
</comment>
<accession>A0AAD8Y7T4</accession>
<evidence type="ECO:0000256" key="3">
    <source>
        <dbReference type="ARBA" id="ARBA00015817"/>
    </source>
</evidence>
<protein>
    <recommendedName>
        <fullName evidence="3">Rab3 GTPase-activating protein catalytic subunit</fullName>
    </recommendedName>
</protein>
<evidence type="ECO:0000313" key="9">
    <source>
        <dbReference type="Proteomes" id="UP001224775"/>
    </source>
</evidence>
<keyword evidence="9" id="KW-1185">Reference proteome</keyword>
<dbReference type="Proteomes" id="UP001224775">
    <property type="component" value="Unassembled WGS sequence"/>
</dbReference>
<feature type="compositionally biased region" description="Acidic residues" evidence="6">
    <location>
        <begin position="329"/>
        <end position="338"/>
    </location>
</feature>
<evidence type="ECO:0000256" key="2">
    <source>
        <dbReference type="ARBA" id="ARBA00008856"/>
    </source>
</evidence>
<proteinExistence type="inferred from homology"/>
<keyword evidence="4" id="KW-0343">GTPase activation</keyword>
<dbReference type="InterPro" id="IPR045700">
    <property type="entry name" value="Rab3GAP1"/>
</dbReference>
<comment type="subcellular location">
    <subcellularLocation>
        <location evidence="1">Cytoplasm</location>
    </subcellularLocation>
</comment>
<keyword evidence="5" id="KW-0963">Cytoplasm</keyword>
<organism evidence="8 9">
    <name type="scientific">Skeletonema marinoi</name>
    <dbReference type="NCBI Taxonomy" id="267567"/>
    <lineage>
        <taxon>Eukaryota</taxon>
        <taxon>Sar</taxon>
        <taxon>Stramenopiles</taxon>
        <taxon>Ochrophyta</taxon>
        <taxon>Bacillariophyta</taxon>
        <taxon>Coscinodiscophyceae</taxon>
        <taxon>Thalassiosirophycidae</taxon>
        <taxon>Thalassiosirales</taxon>
        <taxon>Skeletonemataceae</taxon>
        <taxon>Skeletonema</taxon>
        <taxon>Skeletonema marinoi-dohrnii complex</taxon>
    </lineage>
</organism>
<evidence type="ECO:0000313" key="8">
    <source>
        <dbReference type="EMBL" id="KAK1741384.1"/>
    </source>
</evidence>
<comment type="caution">
    <text evidence="8">The sequence shown here is derived from an EMBL/GenBank/DDBJ whole genome shotgun (WGS) entry which is preliminary data.</text>
</comment>
<feature type="compositionally biased region" description="Basic residues" evidence="6">
    <location>
        <begin position="251"/>
        <end position="261"/>
    </location>
</feature>
<evidence type="ECO:0000256" key="1">
    <source>
        <dbReference type="ARBA" id="ARBA00004496"/>
    </source>
</evidence>
<evidence type="ECO:0000256" key="6">
    <source>
        <dbReference type="SAM" id="MobiDB-lite"/>
    </source>
</evidence>
<feature type="domain" description="Rab3GAP catalytic subunit conserved" evidence="7">
    <location>
        <begin position="1329"/>
        <end position="1501"/>
    </location>
</feature>
<reference evidence="8" key="1">
    <citation type="submission" date="2023-06" db="EMBL/GenBank/DDBJ databases">
        <title>Survivors Of The Sea: Transcriptome response of Skeletonema marinoi to long-term dormancy.</title>
        <authorList>
            <person name="Pinder M.I.M."/>
            <person name="Kourtchenko O."/>
            <person name="Robertson E.K."/>
            <person name="Larsson T."/>
            <person name="Maumus F."/>
            <person name="Osuna-Cruz C.M."/>
            <person name="Vancaester E."/>
            <person name="Stenow R."/>
            <person name="Vandepoele K."/>
            <person name="Ploug H."/>
            <person name="Bruchert V."/>
            <person name="Godhe A."/>
            <person name="Topel M."/>
        </authorList>
    </citation>
    <scope>NUCLEOTIDE SEQUENCE</scope>
    <source>
        <strain evidence="8">R05AC</strain>
    </source>
</reference>
<feature type="compositionally biased region" description="Basic and acidic residues" evidence="6">
    <location>
        <begin position="186"/>
        <end position="198"/>
    </location>
</feature>
<dbReference type="InterPro" id="IPR026147">
    <property type="entry name" value="Rab3GAP1_conserved"/>
</dbReference>
<sequence>MESIRGRSSRSRGSPSRGSPSRGSPLRSRGKSVKRLKNIFIQKIGAKITSMTSQESCDESGDNASSSRMEGSSHDGNVDVDKSSCTSENNDEEKMPSTPPREGTAALTAPMLAKFTSRTNNSSLSLSPLRLSIFQNSLQQPPSSESGGGAFDMIKQSFESNKDDELDEMIIEQIDSGTEDNVVSAHHQDDGNALHREEESEEASSSSSSNNKTEELNNRTKCRSEHDISRSPSNTKHVKLLHRQTSSSSSRRYRHRLKNKKKEQQQHNQTNNKTSLSHEYNVDHSCSTPLERLARDVGNTLRQWNVHQGCDRHVSLDWMDKLASTTDETALDQTEDDAQSLMSDVTEPDDPSSTTAIDADADEKEEEMPLFSHVMSMDMCERGFANRSRRINVWMGDEDNIDDELPNKITTASPPPKLPQSVVENVVAPEVALPSSSESEKGKNPTRVSNYNGAQCIRSKKIGFQTVGFSPEISDDETITWKRGRYTIPLVLALWDGPHIPSTMDEPSDEIDDDDTEEEDDHEVNNIPLSLRPNPSPSSFSLLGELGILSSCGTRRSFCNDDANLITSKSVAFDKSRSPLRTGFGQDLSSLFNVGQHITLCLDVEDSDDIRSLYNDMYAYIDDQIRLANEAHRAAQKERALRWKKQQQSKMRKEIDLEKEEVIGFESDIQIQKESPSPFDDNSDTTNRMLDAESDSFDEDMQQEGSGSYEDDSVFVEDYIHLNQHEMNNEVISALRSILHTAVSLAASENDCNIPVFGIWGEYKGGSIDSGLSKKRGSMLFEGGRCAAPTWITPSTPQDQRGANYDEENNLFLSSPIIVGTCQTSTFRSTHRVYSISEQDNLPTHLSTLDGLAKVMVAHCPSHRNEKVALIAARHCYCWNRNEVYTHNETYQEWRKAGQSNTGTASEVEVYQEQCQIQALQCLERASTNSRGFFWRQSSPLWGPSEGNPLFSLSASVSWGSIRLETPRHRSVIDSTDPASTPLLQLPLKRRSAIAPSPAELFEMDYALQSAALNPIGVGVNDQSVGDPESQFSLRRRRLIITRLVQLSLPTRDVPRKRKPTSRPSPEVEDVEIPESETKLREAIKMANIGSVTERLLDALDWRDTKIVSGGSDFHIESTSYPEPPKDASFPKSNAGSNMPVNLHHRAEGKAAPPGRLLSMLFAHMAKLRTPPSMMRLWLSFVEDLRTRWDRNESLPNLGFIPGLDIDDRDKGQDHSHWRINQSDIHVLGHRADLAAFVNSSEPDPLREHCLINQKLQVFNICMECKLYTEYLFDKKMKKIDYVSGSDDNSDGEDFYDATMEHVSFDEKDSDNVEQMLRQRAALSTATRHSRVGARCPVPYAMPLIESGNQVYAPYLQRTTPLTDEEEVKHKQMMGLDRGKGEDPLLIQDRIKIAQRLQKPKLLSDMSSFKAANQGAVFEDFVREELNEDSLKRKAEIRSKLSPEQEKTFALKEASEAISLLMNLRAFWEDSWDEAEAEAAFEQDPLFNPYITVEMMLHSLETIHPALLMNQVLAVNLSNARFVLSAASKQARQIHILAEGFRNLDDAIDLALAALTKNSSDQVAPNTPGGKSDLLSHLATDTIAKCEEACNQIGEFEILLSRSLALLEKLPGKYVLVDNLLQEGCTDGTFVFVKDPSDRDALLGAIRSGQMVNVTIDPSSFFPDASMREYVLSNNDRLNPCQLNARLVPSTRGVASSFNGSLLLALSSSEHN</sequence>
<dbReference type="GO" id="GO:0005737">
    <property type="term" value="C:cytoplasm"/>
    <property type="evidence" value="ECO:0007669"/>
    <property type="project" value="UniProtKB-SubCell"/>
</dbReference>
<feature type="compositionally biased region" description="Basic and acidic residues" evidence="6">
    <location>
        <begin position="71"/>
        <end position="82"/>
    </location>
</feature>
<evidence type="ECO:0000256" key="4">
    <source>
        <dbReference type="ARBA" id="ARBA00022468"/>
    </source>
</evidence>
<gene>
    <name evidence="8" type="ORF">QTG54_007862</name>
</gene>
<feature type="region of interest" description="Disordered" evidence="6">
    <location>
        <begin position="177"/>
        <end position="282"/>
    </location>
</feature>
<dbReference type="PANTHER" id="PTHR21422:SF9">
    <property type="entry name" value="RAB3 GTPASE-ACTIVATING PROTEIN CATALYTIC SUBUNIT"/>
    <property type="match status" value="1"/>
</dbReference>
<dbReference type="Pfam" id="PF13890">
    <property type="entry name" value="Rab3-GTPase_cat"/>
    <property type="match status" value="1"/>
</dbReference>
<feature type="region of interest" description="Disordered" evidence="6">
    <location>
        <begin position="327"/>
        <end position="364"/>
    </location>
</feature>
<feature type="region of interest" description="Disordered" evidence="6">
    <location>
        <begin position="1052"/>
        <end position="1074"/>
    </location>
</feature>
<feature type="region of interest" description="Disordered" evidence="6">
    <location>
        <begin position="498"/>
        <end position="533"/>
    </location>
</feature>